<proteinExistence type="predicted"/>
<gene>
    <name evidence="1" type="ORF">WN944_002298</name>
</gene>
<sequence length="83" mass="9776">MIYIAPRSIQYLVEKSTHYIFEYCFRQFRQAVPSAFRLMKCPGYQQVIPSVASMLHLVAGRKLTNQKQGIPEQINRKIEYCFT</sequence>
<accession>A0AAP0MIS7</accession>
<comment type="caution">
    <text evidence="1">The sequence shown here is derived from an EMBL/GenBank/DDBJ whole genome shotgun (WGS) entry which is preliminary data.</text>
</comment>
<reference evidence="1 2" key="1">
    <citation type="submission" date="2024-05" db="EMBL/GenBank/DDBJ databases">
        <title>Haplotype-resolved chromosome-level genome assembly of Huyou (Citrus changshanensis).</title>
        <authorList>
            <person name="Miao C."/>
            <person name="Chen W."/>
            <person name="Wu Y."/>
            <person name="Wang L."/>
            <person name="Zhao S."/>
            <person name="Grierson D."/>
            <person name="Xu C."/>
            <person name="Chen K."/>
        </authorList>
    </citation>
    <scope>NUCLEOTIDE SEQUENCE [LARGE SCALE GENOMIC DNA]</scope>
    <source>
        <strain evidence="1">01-14</strain>
        <tissue evidence="1">Leaf</tissue>
    </source>
</reference>
<protein>
    <submittedName>
        <fullName evidence="1">Uncharacterized protein</fullName>
    </submittedName>
</protein>
<dbReference type="EMBL" id="JBCGBO010000004">
    <property type="protein sequence ID" value="KAK9209929.1"/>
    <property type="molecule type" value="Genomic_DNA"/>
</dbReference>
<dbReference type="AlphaFoldDB" id="A0AAP0MIS7"/>
<evidence type="ECO:0000313" key="1">
    <source>
        <dbReference type="EMBL" id="KAK9209929.1"/>
    </source>
</evidence>
<organism evidence="1 2">
    <name type="scientific">Citrus x changshan-huyou</name>
    <dbReference type="NCBI Taxonomy" id="2935761"/>
    <lineage>
        <taxon>Eukaryota</taxon>
        <taxon>Viridiplantae</taxon>
        <taxon>Streptophyta</taxon>
        <taxon>Embryophyta</taxon>
        <taxon>Tracheophyta</taxon>
        <taxon>Spermatophyta</taxon>
        <taxon>Magnoliopsida</taxon>
        <taxon>eudicotyledons</taxon>
        <taxon>Gunneridae</taxon>
        <taxon>Pentapetalae</taxon>
        <taxon>rosids</taxon>
        <taxon>malvids</taxon>
        <taxon>Sapindales</taxon>
        <taxon>Rutaceae</taxon>
        <taxon>Aurantioideae</taxon>
        <taxon>Citrus</taxon>
    </lineage>
</organism>
<dbReference type="Proteomes" id="UP001428341">
    <property type="component" value="Unassembled WGS sequence"/>
</dbReference>
<name>A0AAP0MIS7_9ROSI</name>
<keyword evidence="2" id="KW-1185">Reference proteome</keyword>
<evidence type="ECO:0000313" key="2">
    <source>
        <dbReference type="Proteomes" id="UP001428341"/>
    </source>
</evidence>